<evidence type="ECO:0000256" key="1">
    <source>
        <dbReference type="SAM" id="MobiDB-lite"/>
    </source>
</evidence>
<evidence type="ECO:0000313" key="5">
    <source>
        <dbReference type="Proteomes" id="UP000509303"/>
    </source>
</evidence>
<keyword evidence="2" id="KW-1133">Transmembrane helix</keyword>
<protein>
    <submittedName>
        <fullName evidence="4">Uncharacterized protein</fullName>
    </submittedName>
</protein>
<feature type="transmembrane region" description="Helical" evidence="2">
    <location>
        <begin position="253"/>
        <end position="277"/>
    </location>
</feature>
<evidence type="ECO:0000313" key="4">
    <source>
        <dbReference type="EMBL" id="QKW54303.1"/>
    </source>
</evidence>
<dbReference type="AlphaFoldDB" id="A0A7H8NIC0"/>
<sequence length="282" mass="28415">MGAATLATAIAVLVAGAPQAAASESPAAPKAPAAPAVSAARAATTAPSTLDSLARFFARDGAVARAKSQPRIEGATVPVYTLAPGFVADASGADRAPIAQLDFLASKALSADGQVASVWTAHTGGSWKVVNIATGGDETYYVAKGAKKLAGGTVFREPQIDAWYVQRGARVLPLDADAERAVGARGTTVDAYRERVHKAYADKLPGSQYAKKGEAGGYGPRSDAAPPTDARPADGARDAVQHSATASAGDEGLLTATSALTALAALVALGLSGAVALRLRRR</sequence>
<feature type="compositionally biased region" description="Low complexity" evidence="1">
    <location>
        <begin position="220"/>
        <end position="230"/>
    </location>
</feature>
<gene>
    <name evidence="4" type="ORF">HUT08_06845</name>
</gene>
<feature type="compositionally biased region" description="Basic and acidic residues" evidence="1">
    <location>
        <begin position="231"/>
        <end position="240"/>
    </location>
</feature>
<feature type="chain" id="PRO_5039519953" evidence="3">
    <location>
        <begin position="23"/>
        <end position="282"/>
    </location>
</feature>
<evidence type="ECO:0000256" key="3">
    <source>
        <dbReference type="SAM" id="SignalP"/>
    </source>
</evidence>
<keyword evidence="5" id="KW-1185">Reference proteome</keyword>
<accession>A0A7H8NIC0</accession>
<organism evidence="4 5">
    <name type="scientific">Streptomyces buecherae</name>
    <dbReference type="NCBI Taxonomy" id="2763006"/>
    <lineage>
        <taxon>Bacteria</taxon>
        <taxon>Bacillati</taxon>
        <taxon>Actinomycetota</taxon>
        <taxon>Actinomycetes</taxon>
        <taxon>Kitasatosporales</taxon>
        <taxon>Streptomycetaceae</taxon>
        <taxon>Streptomyces</taxon>
    </lineage>
</organism>
<keyword evidence="2" id="KW-0812">Transmembrane</keyword>
<feature type="signal peptide" evidence="3">
    <location>
        <begin position="1"/>
        <end position="22"/>
    </location>
</feature>
<feature type="region of interest" description="Disordered" evidence="1">
    <location>
        <begin position="211"/>
        <end position="247"/>
    </location>
</feature>
<evidence type="ECO:0000256" key="2">
    <source>
        <dbReference type="SAM" id="Phobius"/>
    </source>
</evidence>
<name>A0A7H8NIC0_9ACTN</name>
<reference evidence="4 5" key="1">
    <citation type="submission" date="2020-06" db="EMBL/GenBank/DDBJ databases">
        <title>Genome mining for natural products.</title>
        <authorList>
            <person name="Zhang B."/>
            <person name="Shi J."/>
            <person name="Ge H."/>
        </authorList>
    </citation>
    <scope>NUCLEOTIDE SEQUENCE [LARGE SCALE GENOMIC DNA]</scope>
    <source>
        <strain evidence="4 5">NA00687</strain>
    </source>
</reference>
<keyword evidence="3" id="KW-0732">Signal</keyword>
<keyword evidence="2" id="KW-0472">Membrane</keyword>
<dbReference type="Proteomes" id="UP000509303">
    <property type="component" value="Chromosome"/>
</dbReference>
<proteinExistence type="predicted"/>
<dbReference type="EMBL" id="CP054929">
    <property type="protein sequence ID" value="QKW54303.1"/>
    <property type="molecule type" value="Genomic_DNA"/>
</dbReference>